<dbReference type="EMBL" id="JYDH01000031">
    <property type="protein sequence ID" value="KRY37754.1"/>
    <property type="molecule type" value="Genomic_DNA"/>
</dbReference>
<evidence type="ECO:0000256" key="8">
    <source>
        <dbReference type="ARBA" id="ARBA00037992"/>
    </source>
</evidence>
<feature type="region of interest" description="Disordered" evidence="10">
    <location>
        <begin position="459"/>
        <end position="488"/>
    </location>
</feature>
<dbReference type="PANTHER" id="PTHR46010">
    <property type="entry name" value="PROTEIN IWS1 HOMOLOG"/>
    <property type="match status" value="1"/>
</dbReference>
<dbReference type="OrthoDB" id="21124at2759"/>
<dbReference type="GO" id="GO:0008380">
    <property type="term" value="P:RNA splicing"/>
    <property type="evidence" value="ECO:0007669"/>
    <property type="project" value="UniProtKB-KW"/>
</dbReference>
<dbReference type="InterPro" id="IPR051037">
    <property type="entry name" value="RNAPII_TF_IWS1"/>
</dbReference>
<organism evidence="12 13">
    <name type="scientific">Trichinella spiralis</name>
    <name type="common">Trichina worm</name>
    <dbReference type="NCBI Taxonomy" id="6334"/>
    <lineage>
        <taxon>Eukaryota</taxon>
        <taxon>Metazoa</taxon>
        <taxon>Ecdysozoa</taxon>
        <taxon>Nematoda</taxon>
        <taxon>Enoplea</taxon>
        <taxon>Dorylaimia</taxon>
        <taxon>Trichinellida</taxon>
        <taxon>Trichinellidae</taxon>
        <taxon>Trichinella</taxon>
    </lineage>
</organism>
<keyword evidence="7 9" id="KW-0539">Nucleus</keyword>
<dbReference type="Pfam" id="PF08711">
    <property type="entry name" value="Med26"/>
    <property type="match status" value="1"/>
</dbReference>
<dbReference type="PROSITE" id="PS51319">
    <property type="entry name" value="TFIIS_N"/>
    <property type="match status" value="1"/>
</dbReference>
<evidence type="ECO:0000256" key="7">
    <source>
        <dbReference type="ARBA" id="ARBA00023242"/>
    </source>
</evidence>
<evidence type="ECO:0000256" key="3">
    <source>
        <dbReference type="ARBA" id="ARBA00022816"/>
    </source>
</evidence>
<evidence type="ECO:0000313" key="12">
    <source>
        <dbReference type="EMBL" id="KRY37754.1"/>
    </source>
</evidence>
<sequence>MRHFYNDGQKMQLSNVSMNNILNCLEDDGDDDDCDGDSIAVGNSENIIEVRDDTFYLNDERGIYPPHEDILKDEFCADNAVDSLVRELIVEQSANEELYANVTPNTERANINYEPSSSIDTIQSVVACSSRTMLAESEAGSDGIFEPCDDIRKLKYYFYLLTCKVNLYSVALLCILRGAQSRTLSESESSQSDVNDVIENIFGNSDDEEDVLPPSSKFAASSTTAADADEEKDEQTFSTSDSEDEEQLLDAKVHVNEFSMPPGFVSDFDLMMQKRKMQNRRRRRRYENVDFISDADDTINDLIERMNVAAQADRESNVAQKPALQKRKLLPYVLSQLKKADLQTAFIESGAVTAIAEWLQLLPDRSLPSYEIRTELLKILQQFPVLDASVLRSSNIGKVVMILHKHPKETKENRILAGRLISDWARPIFNLQTDYRLLSKEERQRRDYKTNTSAAKKMKTIDDGMNPGPSNVEEESKPLRPGDKGFIPRARVPQLSTKDYVIRPKSNIDVSVENKHVRRTSEFELKLRMFKERMKRKKAMRAVTVSIEGRKMD</sequence>
<dbReference type="InterPro" id="IPR017923">
    <property type="entry name" value="TFIIS_N"/>
</dbReference>
<evidence type="ECO:0000256" key="9">
    <source>
        <dbReference type="PROSITE-ProRule" id="PRU00649"/>
    </source>
</evidence>
<comment type="similarity">
    <text evidence="8">Belongs to the IWS1 family.</text>
</comment>
<evidence type="ECO:0000259" key="11">
    <source>
        <dbReference type="PROSITE" id="PS51319"/>
    </source>
</evidence>
<dbReference type="Proteomes" id="UP000054776">
    <property type="component" value="Unassembled WGS sequence"/>
</dbReference>
<dbReference type="Gene3D" id="1.20.930.10">
    <property type="entry name" value="Conserved domain common to transcription factors TFIIS, elongin A, CRSP70"/>
    <property type="match status" value="1"/>
</dbReference>
<name>A0A0V1BLB9_TRISP</name>
<keyword evidence="13" id="KW-1185">Reference proteome</keyword>
<proteinExistence type="inferred from homology"/>
<keyword evidence="6" id="KW-0508">mRNA splicing</keyword>
<dbReference type="GO" id="GO:0006397">
    <property type="term" value="P:mRNA processing"/>
    <property type="evidence" value="ECO:0007669"/>
    <property type="project" value="UniProtKB-KW"/>
</dbReference>
<evidence type="ECO:0000256" key="2">
    <source>
        <dbReference type="ARBA" id="ARBA00022664"/>
    </source>
</evidence>
<keyword evidence="4" id="KW-0805">Transcription regulation</keyword>
<keyword evidence="1" id="KW-0813">Transport</keyword>
<feature type="domain" description="TFIIS N-terminal" evidence="11">
    <location>
        <begin position="353"/>
        <end position="431"/>
    </location>
</feature>
<dbReference type="GO" id="GO:0016973">
    <property type="term" value="P:poly(A)+ mRNA export from nucleus"/>
    <property type="evidence" value="ECO:0007669"/>
    <property type="project" value="TreeGrafter"/>
</dbReference>
<dbReference type="PANTHER" id="PTHR46010:SF1">
    <property type="entry name" value="PROTEIN IWS1 HOMOLOG"/>
    <property type="match status" value="1"/>
</dbReference>
<dbReference type="InterPro" id="IPR035441">
    <property type="entry name" value="TFIIS/LEDGF_dom_sf"/>
</dbReference>
<comment type="caution">
    <text evidence="12">The sequence shown here is derived from an EMBL/GenBank/DDBJ whole genome shotgun (WGS) entry which is preliminary data.</text>
</comment>
<dbReference type="AlphaFoldDB" id="A0A0V1BLB9"/>
<evidence type="ECO:0000256" key="10">
    <source>
        <dbReference type="SAM" id="MobiDB-lite"/>
    </source>
</evidence>
<evidence type="ECO:0000256" key="4">
    <source>
        <dbReference type="ARBA" id="ARBA00023015"/>
    </source>
</evidence>
<evidence type="ECO:0000256" key="5">
    <source>
        <dbReference type="ARBA" id="ARBA00023163"/>
    </source>
</evidence>
<feature type="compositionally biased region" description="Basic and acidic residues" evidence="10">
    <location>
        <begin position="474"/>
        <end position="483"/>
    </location>
</feature>
<comment type="subcellular location">
    <subcellularLocation>
        <location evidence="9">Nucleus</location>
    </subcellularLocation>
</comment>
<evidence type="ECO:0000313" key="13">
    <source>
        <dbReference type="Proteomes" id="UP000054776"/>
    </source>
</evidence>
<reference evidence="12 13" key="1">
    <citation type="submission" date="2015-01" db="EMBL/GenBank/DDBJ databases">
        <title>Evolution of Trichinella species and genotypes.</title>
        <authorList>
            <person name="Korhonen P.K."/>
            <person name="Edoardo P."/>
            <person name="Giuseppe L.R."/>
            <person name="Gasser R.B."/>
        </authorList>
    </citation>
    <scope>NUCLEOTIDE SEQUENCE [LARGE SCALE GENOMIC DNA]</scope>
    <source>
        <strain evidence="12">ISS3</strain>
    </source>
</reference>
<gene>
    <name evidence="12" type="primary">IWS1</name>
    <name evidence="12" type="ORF">T01_4073</name>
</gene>
<feature type="region of interest" description="Disordered" evidence="10">
    <location>
        <begin position="204"/>
        <end position="244"/>
    </location>
</feature>
<keyword evidence="3" id="KW-0509">mRNA transport</keyword>
<dbReference type="SUPFAM" id="SSF47676">
    <property type="entry name" value="Conserved domain common to transcription factors TFIIS, elongin A, CRSP70"/>
    <property type="match status" value="1"/>
</dbReference>
<accession>A0A0V1BLB9</accession>
<evidence type="ECO:0000256" key="6">
    <source>
        <dbReference type="ARBA" id="ARBA00023187"/>
    </source>
</evidence>
<keyword evidence="2" id="KW-0507">mRNA processing</keyword>
<dbReference type="FunFam" id="1.20.930.10:FF:000001">
    <property type="entry name" value="IWS1, SUPT6H interacting protein"/>
    <property type="match status" value="1"/>
</dbReference>
<evidence type="ECO:0000256" key="1">
    <source>
        <dbReference type="ARBA" id="ARBA00022448"/>
    </source>
</evidence>
<dbReference type="GO" id="GO:0005634">
    <property type="term" value="C:nucleus"/>
    <property type="evidence" value="ECO:0007669"/>
    <property type="project" value="UniProtKB-SubCell"/>
</dbReference>
<keyword evidence="5" id="KW-0804">Transcription</keyword>
<protein>
    <submittedName>
        <fullName evidence="12">Protein IWS1-like protein</fullName>
    </submittedName>
</protein>